<sequence length="536" mass="61033">MTDLFDIANLITAVGVDGVKIKQEPGLPEKSSNEILTELFSTFDTPDDGVASPLNSVQQVSNGDVDKIDKILSELQTKRKKIKKKHKHKEKKHKKKSKHDSSDNSDADGIKKKKKHKKKSKRRHESVSSRSSDLGHSKAKIIKMDDDNDCGDMKYDDAKSHLEVSEKINMNDEEKPDDLHDLKKDSDTTDKLLINSSSPQLPPISKKDDEFDEPVIPKLLEKSKQLSQGKILIKDLKNSTVYNETVKAIENKQKAKAAGMEDGELSDSSSEDNNNRTPTLSPTPPRNRSSSFSPSRDKIRNKMFSPTRSSTTSKTDLRLVLKEKERKRGTKDKDSRSQDRRSRSRTRYSSRSSRSDRREKQRGRSRERRERNRSNERRDSGRSRERYRYRNHNENKDKYTRGRSMSRERKERIEINKKKLLEIARKNVINMIKQGTLSVAQQDKAIAAIQTGGKTVDELTGKHPVSLLGEYCTKKKLGAPVYELCFESGPDHRKNFLFKVKVNGIEYKPSVASSNKKQAKAEAAQICLQNLGLLSS</sequence>
<dbReference type="GO" id="GO:0051726">
    <property type="term" value="P:regulation of cell cycle"/>
    <property type="evidence" value="ECO:0007669"/>
    <property type="project" value="InterPro"/>
</dbReference>
<dbReference type="InParanoid" id="A0A158NVY3"/>
<feature type="compositionally biased region" description="Polar residues" evidence="2">
    <location>
        <begin position="304"/>
        <end position="314"/>
    </location>
</feature>
<dbReference type="eggNOG" id="ENOG502QPQ7">
    <property type="taxonomic scope" value="Eukaryota"/>
</dbReference>
<feature type="compositionally biased region" description="Basic and acidic residues" evidence="2">
    <location>
        <begin position="315"/>
        <end position="341"/>
    </location>
</feature>
<feature type="compositionally biased region" description="Basic and acidic residues" evidence="2">
    <location>
        <begin position="151"/>
        <end position="190"/>
    </location>
</feature>
<feature type="compositionally biased region" description="Basic residues" evidence="2">
    <location>
        <begin position="78"/>
        <end position="98"/>
    </location>
</feature>
<dbReference type="KEGG" id="acep:105624959"/>
<feature type="compositionally biased region" description="Basic and acidic residues" evidence="2">
    <location>
        <begin position="353"/>
        <end position="409"/>
    </location>
</feature>
<evidence type="ECO:0000313" key="5">
    <source>
        <dbReference type="Proteomes" id="UP000005205"/>
    </source>
</evidence>
<dbReference type="SUPFAM" id="SSF54768">
    <property type="entry name" value="dsRNA-binding domain-like"/>
    <property type="match status" value="1"/>
</dbReference>
<evidence type="ECO:0000256" key="1">
    <source>
        <dbReference type="PROSITE-ProRule" id="PRU00266"/>
    </source>
</evidence>
<protein>
    <recommendedName>
        <fullName evidence="3">DRBM domain-containing protein</fullName>
    </recommendedName>
</protein>
<dbReference type="GO" id="GO:0048024">
    <property type="term" value="P:regulation of mRNA splicing, via spliceosome"/>
    <property type="evidence" value="ECO:0007669"/>
    <property type="project" value="TreeGrafter"/>
</dbReference>
<dbReference type="Gene3D" id="3.30.160.20">
    <property type="match status" value="1"/>
</dbReference>
<dbReference type="SMART" id="SM00358">
    <property type="entry name" value="DSRM"/>
    <property type="match status" value="1"/>
</dbReference>
<dbReference type="EMBL" id="ADTU01027542">
    <property type="status" value="NOT_ANNOTATED_CDS"/>
    <property type="molecule type" value="Genomic_DNA"/>
</dbReference>
<reference evidence="4" key="2">
    <citation type="submission" date="2016-04" db="UniProtKB">
        <authorList>
            <consortium name="EnsemblMetazoa"/>
        </authorList>
    </citation>
    <scope>IDENTIFICATION</scope>
</reference>
<feature type="region of interest" description="Disordered" evidence="2">
    <location>
        <begin position="253"/>
        <end position="409"/>
    </location>
</feature>
<dbReference type="InterPro" id="IPR032922">
    <property type="entry name" value="SON"/>
</dbReference>
<feature type="domain" description="DRBM" evidence="3">
    <location>
        <begin position="463"/>
        <end position="533"/>
    </location>
</feature>
<feature type="compositionally biased region" description="Basic residues" evidence="2">
    <location>
        <begin position="111"/>
        <end position="124"/>
    </location>
</feature>
<dbReference type="InterPro" id="IPR014720">
    <property type="entry name" value="dsRBD_dom"/>
</dbReference>
<proteinExistence type="predicted"/>
<keyword evidence="1" id="KW-0694">RNA-binding</keyword>
<dbReference type="Pfam" id="PF14709">
    <property type="entry name" value="DND1_DSRM"/>
    <property type="match status" value="1"/>
</dbReference>
<dbReference type="EnsemblMetazoa" id="XM_012206301.1">
    <property type="protein sequence ID" value="XP_012061691.1"/>
    <property type="gene ID" value="LOC105624959"/>
</dbReference>
<accession>A0A158NVY3</accession>
<dbReference type="PANTHER" id="PTHR46528">
    <property type="entry name" value="PROTEIN SON"/>
    <property type="match status" value="1"/>
</dbReference>
<dbReference type="EMBL" id="ADTU01027541">
    <property type="status" value="NOT_ANNOTATED_CDS"/>
    <property type="molecule type" value="Genomic_DNA"/>
</dbReference>
<dbReference type="STRING" id="12957.A0A158NVY3"/>
<name>A0A158NVY3_ATTCE</name>
<gene>
    <name evidence="4" type="primary">105624959</name>
</gene>
<organism evidence="4 5">
    <name type="scientific">Atta cephalotes</name>
    <name type="common">Leafcutter ant</name>
    <dbReference type="NCBI Taxonomy" id="12957"/>
    <lineage>
        <taxon>Eukaryota</taxon>
        <taxon>Metazoa</taxon>
        <taxon>Ecdysozoa</taxon>
        <taxon>Arthropoda</taxon>
        <taxon>Hexapoda</taxon>
        <taxon>Insecta</taxon>
        <taxon>Pterygota</taxon>
        <taxon>Neoptera</taxon>
        <taxon>Endopterygota</taxon>
        <taxon>Hymenoptera</taxon>
        <taxon>Apocrita</taxon>
        <taxon>Aculeata</taxon>
        <taxon>Formicoidea</taxon>
        <taxon>Formicidae</taxon>
        <taxon>Myrmicinae</taxon>
        <taxon>Atta</taxon>
    </lineage>
</organism>
<evidence type="ECO:0000313" key="4">
    <source>
        <dbReference type="EnsemblMetazoa" id="XP_012061691.1"/>
    </source>
</evidence>
<dbReference type="AlphaFoldDB" id="A0A158NVY3"/>
<evidence type="ECO:0000259" key="3">
    <source>
        <dbReference type="PROSITE" id="PS50137"/>
    </source>
</evidence>
<dbReference type="PANTHER" id="PTHR46528:SF1">
    <property type="entry name" value="PROTEIN SON"/>
    <property type="match status" value="1"/>
</dbReference>
<keyword evidence="5" id="KW-1185">Reference proteome</keyword>
<reference evidence="5" key="1">
    <citation type="journal article" date="2011" name="PLoS Genet.">
        <title>The genome sequence of the leaf-cutter ant Atta cephalotes reveals insights into its obligate symbiotic lifestyle.</title>
        <authorList>
            <person name="Suen G."/>
            <person name="Teiling C."/>
            <person name="Li L."/>
            <person name="Holt C."/>
            <person name="Abouheif E."/>
            <person name="Bornberg-Bauer E."/>
            <person name="Bouffard P."/>
            <person name="Caldera E.J."/>
            <person name="Cash E."/>
            <person name="Cavanaugh A."/>
            <person name="Denas O."/>
            <person name="Elhaik E."/>
            <person name="Fave M.J."/>
            <person name="Gadau J."/>
            <person name="Gibson J.D."/>
            <person name="Graur D."/>
            <person name="Grubbs K.J."/>
            <person name="Hagen D.E."/>
            <person name="Harkins T.T."/>
            <person name="Helmkampf M."/>
            <person name="Hu H."/>
            <person name="Johnson B.R."/>
            <person name="Kim J."/>
            <person name="Marsh S.E."/>
            <person name="Moeller J.A."/>
            <person name="Munoz-Torres M.C."/>
            <person name="Murphy M.C."/>
            <person name="Naughton M.C."/>
            <person name="Nigam S."/>
            <person name="Overson R."/>
            <person name="Rajakumar R."/>
            <person name="Reese J.T."/>
            <person name="Scott J.J."/>
            <person name="Smith C.R."/>
            <person name="Tao S."/>
            <person name="Tsutsui N.D."/>
            <person name="Viljakainen L."/>
            <person name="Wissler L."/>
            <person name="Yandell M.D."/>
            <person name="Zimmer F."/>
            <person name="Taylor J."/>
            <person name="Slater S.C."/>
            <person name="Clifton S.W."/>
            <person name="Warren W.C."/>
            <person name="Elsik C.G."/>
            <person name="Smith C.D."/>
            <person name="Weinstock G.M."/>
            <person name="Gerardo N.M."/>
            <person name="Currie C.R."/>
        </authorList>
    </citation>
    <scope>NUCLEOTIDE SEQUENCE [LARGE SCALE GENOMIC DNA]</scope>
</reference>
<dbReference type="CDD" id="cd19870">
    <property type="entry name" value="DSRM_SON-like"/>
    <property type="match status" value="1"/>
</dbReference>
<evidence type="ECO:0000256" key="2">
    <source>
        <dbReference type="SAM" id="MobiDB-lite"/>
    </source>
</evidence>
<feature type="compositionally biased region" description="Low complexity" evidence="2">
    <location>
        <begin position="266"/>
        <end position="294"/>
    </location>
</feature>
<dbReference type="OrthoDB" id="786951at2759"/>
<dbReference type="GO" id="GO:0003723">
    <property type="term" value="F:RNA binding"/>
    <property type="evidence" value="ECO:0007669"/>
    <property type="project" value="UniProtKB-UniRule"/>
</dbReference>
<feature type="region of interest" description="Disordered" evidence="2">
    <location>
        <begin position="76"/>
        <end position="212"/>
    </location>
</feature>
<dbReference type="PROSITE" id="PS50137">
    <property type="entry name" value="DS_RBD"/>
    <property type="match status" value="1"/>
</dbReference>
<dbReference type="Proteomes" id="UP000005205">
    <property type="component" value="Unassembled WGS sequence"/>
</dbReference>